<evidence type="ECO:0000256" key="3">
    <source>
        <dbReference type="SAM" id="Phobius"/>
    </source>
</evidence>
<feature type="compositionally biased region" description="Polar residues" evidence="2">
    <location>
        <begin position="23"/>
        <end position="52"/>
    </location>
</feature>
<feature type="transmembrane region" description="Helical" evidence="3">
    <location>
        <begin position="439"/>
        <end position="459"/>
    </location>
</feature>
<dbReference type="OrthoDB" id="426508at2759"/>
<evidence type="ECO:0000313" key="5">
    <source>
        <dbReference type="EMBL" id="CAE7426604.1"/>
    </source>
</evidence>
<dbReference type="AlphaFoldDB" id="A0A812R9K5"/>
<dbReference type="SUPFAM" id="SSF49899">
    <property type="entry name" value="Concanavalin A-like lectins/glucanases"/>
    <property type="match status" value="1"/>
</dbReference>
<evidence type="ECO:0000313" key="6">
    <source>
        <dbReference type="Proteomes" id="UP000604046"/>
    </source>
</evidence>
<dbReference type="Gene3D" id="2.60.120.200">
    <property type="match status" value="1"/>
</dbReference>
<dbReference type="CDD" id="cd08023">
    <property type="entry name" value="GH16_laminarinase_like"/>
    <property type="match status" value="1"/>
</dbReference>
<dbReference type="InterPro" id="IPR013320">
    <property type="entry name" value="ConA-like_dom_sf"/>
</dbReference>
<gene>
    <name evidence="5" type="primary">glcA</name>
    <name evidence="5" type="ORF">SNAT2548_LOCUS23216</name>
</gene>
<keyword evidence="6" id="KW-1185">Reference proteome</keyword>
<feature type="region of interest" description="Disordered" evidence="2">
    <location>
        <begin position="1"/>
        <end position="57"/>
    </location>
</feature>
<accession>A0A812R9K5</accession>
<evidence type="ECO:0000256" key="1">
    <source>
        <dbReference type="ARBA" id="ARBA00006865"/>
    </source>
</evidence>
<comment type="similarity">
    <text evidence="1">Belongs to the glycosyl hydrolase 16 family.</text>
</comment>
<dbReference type="GO" id="GO:0004553">
    <property type="term" value="F:hydrolase activity, hydrolyzing O-glycosyl compounds"/>
    <property type="evidence" value="ECO:0007669"/>
    <property type="project" value="InterPro"/>
</dbReference>
<dbReference type="InterPro" id="IPR050546">
    <property type="entry name" value="Glycosyl_Hydrlase_16"/>
</dbReference>
<dbReference type="Proteomes" id="UP000604046">
    <property type="component" value="Unassembled WGS sequence"/>
</dbReference>
<feature type="transmembrane region" description="Helical" evidence="3">
    <location>
        <begin position="401"/>
        <end position="419"/>
    </location>
</feature>
<reference evidence="5" key="1">
    <citation type="submission" date="2021-02" db="EMBL/GenBank/DDBJ databases">
        <authorList>
            <person name="Dougan E. K."/>
            <person name="Rhodes N."/>
            <person name="Thang M."/>
            <person name="Chan C."/>
        </authorList>
    </citation>
    <scope>NUCLEOTIDE SEQUENCE</scope>
</reference>
<keyword evidence="3" id="KW-0472">Membrane</keyword>
<dbReference type="PANTHER" id="PTHR10963:SF55">
    <property type="entry name" value="GLYCOSIDE HYDROLASE FAMILY 16 PROTEIN"/>
    <property type="match status" value="1"/>
</dbReference>
<name>A0A812R9K5_9DINO</name>
<feature type="domain" description="GH16" evidence="4">
    <location>
        <begin position="58"/>
        <end position="302"/>
    </location>
</feature>
<organism evidence="5 6">
    <name type="scientific">Symbiodinium natans</name>
    <dbReference type="NCBI Taxonomy" id="878477"/>
    <lineage>
        <taxon>Eukaryota</taxon>
        <taxon>Sar</taxon>
        <taxon>Alveolata</taxon>
        <taxon>Dinophyceae</taxon>
        <taxon>Suessiales</taxon>
        <taxon>Symbiodiniaceae</taxon>
        <taxon>Symbiodinium</taxon>
    </lineage>
</organism>
<dbReference type="SUPFAM" id="SSF55785">
    <property type="entry name" value="PYP-like sensor domain (PAS domain)"/>
    <property type="match status" value="1"/>
</dbReference>
<protein>
    <submittedName>
        <fullName evidence="5">GlcA protein</fullName>
    </submittedName>
</protein>
<keyword evidence="3" id="KW-1133">Transmembrane helix</keyword>
<evidence type="ECO:0000256" key="2">
    <source>
        <dbReference type="SAM" id="MobiDB-lite"/>
    </source>
</evidence>
<dbReference type="Gene3D" id="3.30.450.20">
    <property type="entry name" value="PAS domain"/>
    <property type="match status" value="1"/>
</dbReference>
<dbReference type="GO" id="GO:0005975">
    <property type="term" value="P:carbohydrate metabolic process"/>
    <property type="evidence" value="ECO:0007669"/>
    <property type="project" value="InterPro"/>
</dbReference>
<dbReference type="EMBL" id="CAJNDS010002313">
    <property type="protein sequence ID" value="CAE7426604.1"/>
    <property type="molecule type" value="Genomic_DNA"/>
</dbReference>
<dbReference type="PROSITE" id="PS51762">
    <property type="entry name" value="GH16_2"/>
    <property type="match status" value="1"/>
</dbReference>
<sequence length="961" mass="107023">MDCELDDSETPAAAPVAAESLPGSEQHTSDGSRISNALGSSTAQNAQTTSGNDEAAATSARAAPISYAPEGYQLAFEDTFEGTALNADNWTIGLRDPATGDLVPGAKGDRLLNHEYEGYITEEDVVVANGALSLFNQKRQYTGSSPPGPHGPYSYTSGWVMSMHKVHSNKGYFEFQARFPVGAKVWPAIWLISEKLLWGPEWDIFEYPNEVWSSSWLPRFDATYDAKAWHVYGFEWTDSHAKWFIDGREVHHLENTHGADWPDEEMYIVLNNGVQTNSPDKGTVFPNSLDVKFVRIFKMLSAWMKMLGGPLRVDARHVILPPGTEVALEGLRDFPELNGQVGTIVAFDPQTARYHVQFGDGAVRAIRPPHVVARRFASQDEEFGKWTAPEREKVQRLLQHWANATSLLTIAFSAWAVCYAGISQQWPHEDVSASRRMELLFLIAAAVCLAACAFELMAVLVEFSVQSLPSQISTDDNKIMLVLCCVLGANYCIMPKARDLWIRTDRFSFGGPRPVYTLRYVERSICLTLLYSIASGRAQHPTEAPHGSRLKEGRNLVTAQIWNFLSIPLVISRSSGVLWAYSGKRASFFVLRGAKLWREFFAYRFDNSVETAVLFAAQPLISGRSSAGPGLYMVISLLAVCGWVAWQDEQLIYTCLDIAAKLMLSGYLSSSGTGQETHQIHLRTHTLLKKMQDSASRITEDIQRLVSHASVPIFSVGEYGDLHLSPTLTKGLIMQFVQTLFQDISLTTRFRMHPDFPSYLRLEVLELDFASRAGTGQQDCQEPGYFASGKKDQSHCSVVVSATCQRDPHGKVVGPVYGSRCDADPQGIVAQRRGVVKFAGKQVDPASTESLHLIRSKECLSLLLDCANAPIIEIESDYRIVWWNTWMAQRIGVPAMQIKGKHLGCFATSPSWEHSLRRAMLMDQEAATLEVEAFELCFMDLEERPKVLLMTPTLWKNPDYA</sequence>
<keyword evidence="3" id="KW-0812">Transmembrane</keyword>
<proteinExistence type="inferred from homology"/>
<comment type="caution">
    <text evidence="5">The sequence shown here is derived from an EMBL/GenBank/DDBJ whole genome shotgun (WGS) entry which is preliminary data.</text>
</comment>
<dbReference type="PANTHER" id="PTHR10963">
    <property type="entry name" value="GLYCOSYL HYDROLASE-RELATED"/>
    <property type="match status" value="1"/>
</dbReference>
<evidence type="ECO:0000259" key="4">
    <source>
        <dbReference type="PROSITE" id="PS51762"/>
    </source>
</evidence>
<dbReference type="InterPro" id="IPR000757">
    <property type="entry name" value="Beta-glucanase-like"/>
</dbReference>
<dbReference type="InterPro" id="IPR035965">
    <property type="entry name" value="PAS-like_dom_sf"/>
</dbReference>
<dbReference type="Pfam" id="PF00722">
    <property type="entry name" value="Glyco_hydro_16"/>
    <property type="match status" value="1"/>
</dbReference>